<protein>
    <submittedName>
        <fullName evidence="2">Uncharacterized protein</fullName>
    </submittedName>
</protein>
<evidence type="ECO:0000313" key="2">
    <source>
        <dbReference type="EMBL" id="GAA2365797.1"/>
    </source>
</evidence>
<organism evidence="2 3">
    <name type="scientific">Streptomyces cuspidosporus</name>
    <dbReference type="NCBI Taxonomy" id="66882"/>
    <lineage>
        <taxon>Bacteria</taxon>
        <taxon>Bacillati</taxon>
        <taxon>Actinomycetota</taxon>
        <taxon>Actinomycetes</taxon>
        <taxon>Kitasatosporales</taxon>
        <taxon>Streptomycetaceae</taxon>
        <taxon>Streptomyces</taxon>
    </lineage>
</organism>
<sequence length="68" mass="7524">MNKSPTHTYFLSYVERVSSHDQEHRPPITPTGKIDSALAVLIIIGIGYGAFWLVSSLASSYIGLFRGR</sequence>
<keyword evidence="3" id="KW-1185">Reference proteome</keyword>
<comment type="caution">
    <text evidence="2">The sequence shown here is derived from an EMBL/GenBank/DDBJ whole genome shotgun (WGS) entry which is preliminary data.</text>
</comment>
<gene>
    <name evidence="2" type="ORF">GCM10010246_68310</name>
</gene>
<keyword evidence="1" id="KW-1133">Transmembrane helix</keyword>
<accession>A0ABP5U118</accession>
<evidence type="ECO:0000256" key="1">
    <source>
        <dbReference type="SAM" id="Phobius"/>
    </source>
</evidence>
<proteinExistence type="predicted"/>
<dbReference type="Proteomes" id="UP001500253">
    <property type="component" value="Unassembled WGS sequence"/>
</dbReference>
<dbReference type="EMBL" id="BAAASD010000041">
    <property type="protein sequence ID" value="GAA2365797.1"/>
    <property type="molecule type" value="Genomic_DNA"/>
</dbReference>
<evidence type="ECO:0000313" key="3">
    <source>
        <dbReference type="Proteomes" id="UP001500253"/>
    </source>
</evidence>
<feature type="transmembrane region" description="Helical" evidence="1">
    <location>
        <begin position="37"/>
        <end position="64"/>
    </location>
</feature>
<keyword evidence="1" id="KW-0472">Membrane</keyword>
<reference evidence="3" key="1">
    <citation type="journal article" date="2019" name="Int. J. Syst. Evol. Microbiol.">
        <title>The Global Catalogue of Microorganisms (GCM) 10K type strain sequencing project: providing services to taxonomists for standard genome sequencing and annotation.</title>
        <authorList>
            <consortium name="The Broad Institute Genomics Platform"/>
            <consortium name="The Broad Institute Genome Sequencing Center for Infectious Disease"/>
            <person name="Wu L."/>
            <person name="Ma J."/>
        </authorList>
    </citation>
    <scope>NUCLEOTIDE SEQUENCE [LARGE SCALE GENOMIC DNA]</scope>
    <source>
        <strain evidence="3">JCM 4316</strain>
    </source>
</reference>
<keyword evidence="1" id="KW-0812">Transmembrane</keyword>
<name>A0ABP5U118_9ACTN</name>